<evidence type="ECO:0000313" key="3">
    <source>
        <dbReference type="Proteomes" id="UP000281406"/>
    </source>
</evidence>
<evidence type="ECO:0000256" key="1">
    <source>
        <dbReference type="SAM" id="MobiDB-lite"/>
    </source>
</evidence>
<proteinExistence type="predicted"/>
<dbReference type="EMBL" id="RJVU01057277">
    <property type="protein sequence ID" value="ROK31104.1"/>
    <property type="molecule type" value="Genomic_DNA"/>
</dbReference>
<name>A0A3N0XZD8_ANAGA</name>
<feature type="region of interest" description="Disordered" evidence="1">
    <location>
        <begin position="87"/>
        <end position="106"/>
    </location>
</feature>
<comment type="caution">
    <text evidence="2">The sequence shown here is derived from an EMBL/GenBank/DDBJ whole genome shotgun (WGS) entry which is preliminary data.</text>
</comment>
<reference evidence="2 3" key="1">
    <citation type="submission" date="2018-10" db="EMBL/GenBank/DDBJ databases">
        <title>Genome assembly for a Yunnan-Guizhou Plateau 3E fish, Anabarilius grahami (Regan), and its evolutionary and genetic applications.</title>
        <authorList>
            <person name="Jiang W."/>
        </authorList>
    </citation>
    <scope>NUCLEOTIDE SEQUENCE [LARGE SCALE GENOMIC DNA]</scope>
    <source>
        <strain evidence="2">AG-KIZ</strain>
        <tissue evidence="2">Muscle</tissue>
    </source>
</reference>
<gene>
    <name evidence="2" type="ORF">DPX16_4055</name>
</gene>
<dbReference type="Proteomes" id="UP000281406">
    <property type="component" value="Unassembled WGS sequence"/>
</dbReference>
<organism evidence="2 3">
    <name type="scientific">Anabarilius grahami</name>
    <name type="common">Kanglang fish</name>
    <name type="synonym">Barilius grahami</name>
    <dbReference type="NCBI Taxonomy" id="495550"/>
    <lineage>
        <taxon>Eukaryota</taxon>
        <taxon>Metazoa</taxon>
        <taxon>Chordata</taxon>
        <taxon>Craniata</taxon>
        <taxon>Vertebrata</taxon>
        <taxon>Euteleostomi</taxon>
        <taxon>Actinopterygii</taxon>
        <taxon>Neopterygii</taxon>
        <taxon>Teleostei</taxon>
        <taxon>Ostariophysi</taxon>
        <taxon>Cypriniformes</taxon>
        <taxon>Xenocyprididae</taxon>
        <taxon>Xenocypridinae</taxon>
        <taxon>Xenocypridinae incertae sedis</taxon>
        <taxon>Anabarilius</taxon>
    </lineage>
</organism>
<dbReference type="AlphaFoldDB" id="A0A3N0XZD8"/>
<keyword evidence="3" id="KW-1185">Reference proteome</keyword>
<sequence length="152" mass="16782">MPLCASSVCFSTVEEVSVCESFSRLMWCLFLRFLFGAAQRDSCHVTLSFASPSRPLCGVETTLTGIVDPNNTLSHSVNLKQSTFNSSCPSSQWPERHRAGAQIPRQGRKEFREVKDESSERNSADCSVAFKLEAGLCYETVGQLSFTSCHCP</sequence>
<evidence type="ECO:0000313" key="2">
    <source>
        <dbReference type="EMBL" id="ROK31104.1"/>
    </source>
</evidence>
<protein>
    <submittedName>
        <fullName evidence="2">Uncharacterized protein</fullName>
    </submittedName>
</protein>
<accession>A0A3N0XZD8</accession>